<gene>
    <name evidence="1" type="ORF">FHX34_102133</name>
</gene>
<sequence length="81" mass="9425">MRRRDAAPLNADGVPAWLPVFEPSRWTDPADRPPADWGFGSAMWRAIRGHERWADAGREWLAERGRRAEWYALTRPRVVAR</sequence>
<accession>A0A561WIA4</accession>
<proteinExistence type="predicted"/>
<dbReference type="Proteomes" id="UP000320239">
    <property type="component" value="Unassembled WGS sequence"/>
</dbReference>
<evidence type="ECO:0000313" key="1">
    <source>
        <dbReference type="EMBL" id="TWG23584.1"/>
    </source>
</evidence>
<keyword evidence="2" id="KW-1185">Reference proteome</keyword>
<organism evidence="1 2">
    <name type="scientific">Actinoplanes teichomyceticus</name>
    <dbReference type="NCBI Taxonomy" id="1867"/>
    <lineage>
        <taxon>Bacteria</taxon>
        <taxon>Bacillati</taxon>
        <taxon>Actinomycetota</taxon>
        <taxon>Actinomycetes</taxon>
        <taxon>Micromonosporales</taxon>
        <taxon>Micromonosporaceae</taxon>
        <taxon>Actinoplanes</taxon>
    </lineage>
</organism>
<protein>
    <submittedName>
        <fullName evidence="1">Uncharacterized protein</fullName>
    </submittedName>
</protein>
<dbReference type="AlphaFoldDB" id="A0A561WIA4"/>
<name>A0A561WIA4_ACTTI</name>
<comment type="caution">
    <text evidence="1">The sequence shown here is derived from an EMBL/GenBank/DDBJ whole genome shotgun (WGS) entry which is preliminary data.</text>
</comment>
<dbReference type="EMBL" id="VIWY01000002">
    <property type="protein sequence ID" value="TWG23584.1"/>
    <property type="molecule type" value="Genomic_DNA"/>
</dbReference>
<reference evidence="1 2" key="1">
    <citation type="submission" date="2019-06" db="EMBL/GenBank/DDBJ databases">
        <title>Sequencing the genomes of 1000 actinobacteria strains.</title>
        <authorList>
            <person name="Klenk H.-P."/>
        </authorList>
    </citation>
    <scope>NUCLEOTIDE SEQUENCE [LARGE SCALE GENOMIC DNA]</scope>
    <source>
        <strain evidence="1 2">DSM 43866</strain>
    </source>
</reference>
<dbReference type="RefSeq" id="WP_122976834.1">
    <property type="nucleotide sequence ID" value="NZ_BOMX01000146.1"/>
</dbReference>
<evidence type="ECO:0000313" key="2">
    <source>
        <dbReference type="Proteomes" id="UP000320239"/>
    </source>
</evidence>